<keyword evidence="3 6" id="KW-0547">Nucleotide-binding</keyword>
<feature type="compositionally biased region" description="Low complexity" evidence="7">
    <location>
        <begin position="647"/>
        <end position="661"/>
    </location>
</feature>
<keyword evidence="4 10" id="KW-0418">Kinase</keyword>
<feature type="region of interest" description="Disordered" evidence="7">
    <location>
        <begin position="624"/>
        <end position="666"/>
    </location>
</feature>
<dbReference type="InterPro" id="IPR017441">
    <property type="entry name" value="Protein_kinase_ATP_BS"/>
</dbReference>
<dbReference type="AlphaFoldDB" id="A0A9K3Q7M6"/>
<dbReference type="PROSITE" id="PS00107">
    <property type="entry name" value="PROTEIN_KINASE_ATP"/>
    <property type="match status" value="1"/>
</dbReference>
<dbReference type="OrthoDB" id="4062651at2759"/>
<dbReference type="InterPro" id="IPR001245">
    <property type="entry name" value="Ser-Thr/Tyr_kinase_cat_dom"/>
</dbReference>
<feature type="domain" description="Protein kinase" evidence="9">
    <location>
        <begin position="880"/>
        <end position="1184"/>
    </location>
</feature>
<evidence type="ECO:0000313" key="10">
    <source>
        <dbReference type="EMBL" id="KAG7373888.1"/>
    </source>
</evidence>
<dbReference type="SMART" id="SM00220">
    <property type="entry name" value="S_TKc"/>
    <property type="match status" value="1"/>
</dbReference>
<dbReference type="GO" id="GO:0005524">
    <property type="term" value="F:ATP binding"/>
    <property type="evidence" value="ECO:0007669"/>
    <property type="project" value="UniProtKB-UniRule"/>
</dbReference>
<evidence type="ECO:0000256" key="3">
    <source>
        <dbReference type="ARBA" id="ARBA00022741"/>
    </source>
</evidence>
<sequence length="1251" mass="138545">MSSLQQQIEKEESQPQRSMISPSKSRNDIIWESQRPTETETETFVDAEGVTSHTIISYIPSKPLYQSTRRTEEEYLDQQQHYEPMNFPNKEQVLGDMDASTASLRLPSNLYLCSNHDRIPTLAYTQASLYYSLTSSSGSSFSHRTRIRPGQRVWRLFCQRLAMGAILGGLAVVCFFSAMNAANPQFLQHFSFRISNMFRMNDYQCFSCPKDGTTRRGYDTSGNSHMRSSYWNLNRTTLVTNFGASRRKLAASPSSPTGSANSIFNGENDDYKDTQLVIAGKMSVDDAPCNIAQYDLKKSRWSLTERIQLSLYNSYSGGEVYSLLANHTVTRHNQEINKEEEFESKKPQATFEGSGELIVVGAFDTTYRNSQVTYCSVGKWDGLMLSKVGEGLCNSALSKGMKITTAALAGPQDVYVAGSFQTQVWNGDRHEFVKIYNIAHYNAVDQVWLPLNIGQITCSWCTVTVLALAWDSTRRQLHVAGKFNAIDGRNVPAGLAIYDLESGRLVAHPGGGLSMRNVTQDGVGTALQLDEESGVLYVMGSFERLTATGEVCYGLAAFEITTRRWTCLADSAHTVQPTGGGNMLLTPYGLMVAGKVSGRTTWDDDDRPYTIALLKATLKIHEVTQPTHSSEHLDDDALPESGEKRSPSSSGGSNSLNGNSSDATTKKEPYHEFDWSWLPGFDGHDEPLHALANGFGEHAGAVFIAGDNLVAKWSYQERKSFPTVMDHSHYRYLYTSSSSSSGSSSSSSSSSTQTKLVAVTENLSNDHVRGSIMAISQMMPETDTTDDGTNTNRVNITIIIYCVAAGCVIGMFGAIMCNRNLSSSVFPCFDDQRELKGISLDTLTYSALENTNITDAYHRAMKTRYVQHPHLLTIIDPQEIFLQRIIGEGTFGRVWSARWRSASVAVKEFVFAQAAVAGKSSMQQEIVEEIIGEAGMMAILRHPNVLQLFGCSLTAQAIWIVSELCSLGSLRQVLDDNERSLTVQQRVHLALQVAEGMTYLHNQDPPIIHRDLKSHNIFVHETFTDADEGKRMNEEKEGKNQMSRWLKPQKMTTHSTLVAKIGDWGSARATLSGSRTMTHGVGTACWLAPEVIKHARSSKYSDVYGYGIVLWELATREEVYQGLETTQIIAKVANESLRPPVPQDCPWKDVMVQCWAENPQDRLEFGDVVEKLNDISKKIDEETLADGSSRSTLEPINECFPVEEPHEGSPLIGKPSIGISNNQQEKAKKKKKTGALTSSLNAISNALKSAR</sequence>
<keyword evidence="8" id="KW-0812">Transmembrane</keyword>
<evidence type="ECO:0000256" key="4">
    <source>
        <dbReference type="ARBA" id="ARBA00022777"/>
    </source>
</evidence>
<accession>A0A9K3Q7M6</accession>
<evidence type="ECO:0000256" key="7">
    <source>
        <dbReference type="SAM" id="MobiDB-lite"/>
    </source>
</evidence>
<protein>
    <submittedName>
        <fullName evidence="10">Serine/threonine protein kinase</fullName>
    </submittedName>
</protein>
<evidence type="ECO:0000256" key="5">
    <source>
        <dbReference type="ARBA" id="ARBA00022840"/>
    </source>
</evidence>
<keyword evidence="2" id="KW-0808">Transferase</keyword>
<dbReference type="InterPro" id="IPR000719">
    <property type="entry name" value="Prot_kinase_dom"/>
</dbReference>
<feature type="transmembrane region" description="Helical" evidence="8">
    <location>
        <begin position="161"/>
        <end position="182"/>
    </location>
</feature>
<comment type="caution">
    <text evidence="10">The sequence shown here is derived from an EMBL/GenBank/DDBJ whole genome shotgun (WGS) entry which is preliminary data.</text>
</comment>
<keyword evidence="8" id="KW-0472">Membrane</keyword>
<evidence type="ECO:0000259" key="9">
    <source>
        <dbReference type="PROSITE" id="PS50011"/>
    </source>
</evidence>
<reference evidence="10" key="2">
    <citation type="submission" date="2021-04" db="EMBL/GenBank/DDBJ databases">
        <authorList>
            <person name="Podell S."/>
        </authorList>
    </citation>
    <scope>NUCLEOTIDE SEQUENCE</scope>
    <source>
        <strain evidence="10">Hildebrandi</strain>
    </source>
</reference>
<keyword evidence="1 10" id="KW-0723">Serine/threonine-protein kinase</keyword>
<dbReference type="PANTHER" id="PTHR44329">
    <property type="entry name" value="SERINE/THREONINE-PROTEIN KINASE TNNI3K-RELATED"/>
    <property type="match status" value="1"/>
</dbReference>
<evidence type="ECO:0000256" key="2">
    <source>
        <dbReference type="ARBA" id="ARBA00022679"/>
    </source>
</evidence>
<evidence type="ECO:0000256" key="1">
    <source>
        <dbReference type="ARBA" id="ARBA00022527"/>
    </source>
</evidence>
<keyword evidence="11" id="KW-1185">Reference proteome</keyword>
<feature type="binding site" evidence="6">
    <location>
        <position position="919"/>
    </location>
    <ligand>
        <name>ATP</name>
        <dbReference type="ChEBI" id="CHEBI:30616"/>
    </ligand>
</feature>
<proteinExistence type="predicted"/>
<organism evidence="10 11">
    <name type="scientific">Nitzschia inconspicua</name>
    <dbReference type="NCBI Taxonomy" id="303405"/>
    <lineage>
        <taxon>Eukaryota</taxon>
        <taxon>Sar</taxon>
        <taxon>Stramenopiles</taxon>
        <taxon>Ochrophyta</taxon>
        <taxon>Bacillariophyta</taxon>
        <taxon>Bacillariophyceae</taxon>
        <taxon>Bacillariophycidae</taxon>
        <taxon>Bacillariales</taxon>
        <taxon>Bacillariaceae</taxon>
        <taxon>Nitzschia</taxon>
    </lineage>
</organism>
<dbReference type="CDD" id="cd13999">
    <property type="entry name" value="STKc_MAP3K-like"/>
    <property type="match status" value="1"/>
</dbReference>
<dbReference type="EMBL" id="JAGRRH010000001">
    <property type="protein sequence ID" value="KAG7373888.1"/>
    <property type="molecule type" value="Genomic_DNA"/>
</dbReference>
<reference evidence="10" key="1">
    <citation type="journal article" date="2021" name="Sci. Rep.">
        <title>Diploid genomic architecture of Nitzschia inconspicua, an elite biomass production diatom.</title>
        <authorList>
            <person name="Oliver A."/>
            <person name="Podell S."/>
            <person name="Pinowska A."/>
            <person name="Traller J.C."/>
            <person name="Smith S.R."/>
            <person name="McClure R."/>
            <person name="Beliaev A."/>
            <person name="Bohutskyi P."/>
            <person name="Hill E.A."/>
            <person name="Rabines A."/>
            <person name="Zheng H."/>
            <person name="Allen L.Z."/>
            <person name="Kuo A."/>
            <person name="Grigoriev I.V."/>
            <person name="Allen A.E."/>
            <person name="Hazlebeck D."/>
            <person name="Allen E.E."/>
        </authorList>
    </citation>
    <scope>NUCLEOTIDE SEQUENCE</scope>
    <source>
        <strain evidence="10">Hildebrandi</strain>
    </source>
</reference>
<dbReference type="Pfam" id="PF07714">
    <property type="entry name" value="PK_Tyr_Ser-Thr"/>
    <property type="match status" value="1"/>
</dbReference>
<gene>
    <name evidence="10" type="ORF">IV203_012983</name>
</gene>
<dbReference type="GO" id="GO:0004674">
    <property type="term" value="F:protein serine/threonine kinase activity"/>
    <property type="evidence" value="ECO:0007669"/>
    <property type="project" value="UniProtKB-KW"/>
</dbReference>
<evidence type="ECO:0000313" key="11">
    <source>
        <dbReference type="Proteomes" id="UP000693970"/>
    </source>
</evidence>
<keyword evidence="8" id="KW-1133">Transmembrane helix</keyword>
<feature type="region of interest" description="Disordered" evidence="7">
    <location>
        <begin position="1201"/>
        <end position="1235"/>
    </location>
</feature>
<keyword evidence="5 6" id="KW-0067">ATP-binding</keyword>
<dbReference type="PANTHER" id="PTHR44329:SF288">
    <property type="entry name" value="MITOGEN-ACTIVATED PROTEIN KINASE KINASE KINASE 20"/>
    <property type="match status" value="1"/>
</dbReference>
<dbReference type="InterPro" id="IPR051681">
    <property type="entry name" value="Ser/Thr_Kinases-Pseudokinases"/>
</dbReference>
<name>A0A9K3Q7M6_9STRA</name>
<evidence type="ECO:0000256" key="8">
    <source>
        <dbReference type="SAM" id="Phobius"/>
    </source>
</evidence>
<dbReference type="PROSITE" id="PS50011">
    <property type="entry name" value="PROTEIN_KINASE_DOM"/>
    <property type="match status" value="1"/>
</dbReference>
<evidence type="ECO:0000256" key="6">
    <source>
        <dbReference type="PROSITE-ProRule" id="PRU10141"/>
    </source>
</evidence>
<feature type="compositionally biased region" description="Polar residues" evidence="7">
    <location>
        <begin position="15"/>
        <end position="24"/>
    </location>
</feature>
<dbReference type="Proteomes" id="UP000693970">
    <property type="component" value="Unassembled WGS sequence"/>
</dbReference>
<feature type="region of interest" description="Disordered" evidence="7">
    <location>
        <begin position="1"/>
        <end position="41"/>
    </location>
</feature>
<dbReference type="PROSITE" id="PS00108">
    <property type="entry name" value="PROTEIN_KINASE_ST"/>
    <property type="match status" value="1"/>
</dbReference>
<dbReference type="InterPro" id="IPR008271">
    <property type="entry name" value="Ser/Thr_kinase_AS"/>
</dbReference>